<feature type="region of interest" description="Disordered" evidence="1">
    <location>
        <begin position="1"/>
        <end position="28"/>
    </location>
</feature>
<dbReference type="EMBL" id="JAGGNH010000003">
    <property type="protein sequence ID" value="KAJ0976790.1"/>
    <property type="molecule type" value="Genomic_DNA"/>
</dbReference>
<reference evidence="2" key="1">
    <citation type="submission" date="2021-03" db="EMBL/GenBank/DDBJ databases">
        <authorList>
            <person name="Li Z."/>
            <person name="Yang C."/>
        </authorList>
    </citation>
    <scope>NUCLEOTIDE SEQUENCE</scope>
    <source>
        <strain evidence="2">Dzin_1.0</strain>
        <tissue evidence="2">Leaf</tissue>
    </source>
</reference>
<organism evidence="2 3">
    <name type="scientific">Dioscorea zingiberensis</name>
    <dbReference type="NCBI Taxonomy" id="325984"/>
    <lineage>
        <taxon>Eukaryota</taxon>
        <taxon>Viridiplantae</taxon>
        <taxon>Streptophyta</taxon>
        <taxon>Embryophyta</taxon>
        <taxon>Tracheophyta</taxon>
        <taxon>Spermatophyta</taxon>
        <taxon>Magnoliopsida</taxon>
        <taxon>Liliopsida</taxon>
        <taxon>Dioscoreales</taxon>
        <taxon>Dioscoreaceae</taxon>
        <taxon>Dioscorea</taxon>
    </lineage>
</organism>
<evidence type="ECO:0000313" key="2">
    <source>
        <dbReference type="EMBL" id="KAJ0976790.1"/>
    </source>
</evidence>
<protein>
    <submittedName>
        <fullName evidence="2">Uncharacterized protein</fullName>
    </submittedName>
</protein>
<evidence type="ECO:0000256" key="1">
    <source>
        <dbReference type="SAM" id="MobiDB-lite"/>
    </source>
</evidence>
<dbReference type="AlphaFoldDB" id="A0A9D5CNT0"/>
<accession>A0A9D5CNT0</accession>
<dbReference type="OrthoDB" id="46159at2759"/>
<proteinExistence type="predicted"/>
<comment type="caution">
    <text evidence="2">The sequence shown here is derived from an EMBL/GenBank/DDBJ whole genome shotgun (WGS) entry which is preliminary data.</text>
</comment>
<name>A0A9D5CNT0_9LILI</name>
<sequence>MDSLTISTTSVASSTSTNADDGCERGTSGLDIDKKIQALKKKTASDDTTQRFHQTWSHSSIASSIKIGNGIDENSSSLKHGPLQQLIKAFLGNDHSMKTKICNGNDESSSL</sequence>
<evidence type="ECO:0000313" key="3">
    <source>
        <dbReference type="Proteomes" id="UP001085076"/>
    </source>
</evidence>
<reference evidence="2" key="2">
    <citation type="journal article" date="2022" name="Hortic Res">
        <title>The genome of Dioscorea zingiberensis sheds light on the biosynthesis, origin and evolution of the medicinally important diosgenin saponins.</title>
        <authorList>
            <person name="Li Y."/>
            <person name="Tan C."/>
            <person name="Li Z."/>
            <person name="Guo J."/>
            <person name="Li S."/>
            <person name="Chen X."/>
            <person name="Wang C."/>
            <person name="Dai X."/>
            <person name="Yang H."/>
            <person name="Song W."/>
            <person name="Hou L."/>
            <person name="Xu J."/>
            <person name="Tong Z."/>
            <person name="Xu A."/>
            <person name="Yuan X."/>
            <person name="Wang W."/>
            <person name="Yang Q."/>
            <person name="Chen L."/>
            <person name="Sun Z."/>
            <person name="Wang K."/>
            <person name="Pan B."/>
            <person name="Chen J."/>
            <person name="Bao Y."/>
            <person name="Liu F."/>
            <person name="Qi X."/>
            <person name="Gang D.R."/>
            <person name="Wen J."/>
            <person name="Li J."/>
        </authorList>
    </citation>
    <scope>NUCLEOTIDE SEQUENCE</scope>
    <source>
        <strain evidence="2">Dzin_1.0</strain>
    </source>
</reference>
<feature type="compositionally biased region" description="Low complexity" evidence="1">
    <location>
        <begin position="1"/>
        <end position="17"/>
    </location>
</feature>
<keyword evidence="3" id="KW-1185">Reference proteome</keyword>
<dbReference type="Proteomes" id="UP001085076">
    <property type="component" value="Miscellaneous, Linkage group lg03"/>
</dbReference>
<gene>
    <name evidence="2" type="ORF">J5N97_012264</name>
</gene>